<reference evidence="1 4" key="2">
    <citation type="submission" date="2022-05" db="EMBL/GenBank/DDBJ databases">
        <title>Genome Sequencing of Bee-Associated Microbes.</title>
        <authorList>
            <person name="Dunlap C."/>
        </authorList>
    </citation>
    <scope>NUCLEOTIDE SEQUENCE [LARGE SCALE GENOMIC DNA]</scope>
    <source>
        <strain evidence="1 4">NRRL B-23120</strain>
    </source>
</reference>
<protein>
    <submittedName>
        <fullName evidence="2">YolD-like family protein</fullName>
    </submittedName>
</protein>
<proteinExistence type="predicted"/>
<reference evidence="2 3" key="1">
    <citation type="submission" date="2018-01" db="EMBL/GenBank/DDBJ databases">
        <title>The whole genome sequencing and assembly of Paenibacillus chitinolyticus KCCM 41400 strain.</title>
        <authorList>
            <person name="Kim J.-Y."/>
            <person name="Park M.-K."/>
            <person name="Lee Y.-J."/>
            <person name="Yi H."/>
            <person name="Bahn Y.-S."/>
            <person name="Kim J.F."/>
            <person name="Lee D.-W."/>
        </authorList>
    </citation>
    <scope>NUCLEOTIDE SEQUENCE [LARGE SCALE GENOMIC DNA]</scope>
    <source>
        <strain evidence="2 3">KCCM 41400</strain>
    </source>
</reference>
<dbReference type="Pfam" id="PF08863">
    <property type="entry name" value="YolD"/>
    <property type="match status" value="1"/>
</dbReference>
<dbReference type="KEGG" id="pchi:PC41400_15125"/>
<evidence type="ECO:0000313" key="2">
    <source>
        <dbReference type="EMBL" id="QAV18937.1"/>
    </source>
</evidence>
<dbReference type="Proteomes" id="UP000288943">
    <property type="component" value="Chromosome"/>
</dbReference>
<accession>A0A410WXD3</accession>
<dbReference type="Proteomes" id="UP001527202">
    <property type="component" value="Unassembled WGS sequence"/>
</dbReference>
<organism evidence="2 3">
    <name type="scientific">Paenibacillus chitinolyticus</name>
    <dbReference type="NCBI Taxonomy" id="79263"/>
    <lineage>
        <taxon>Bacteria</taxon>
        <taxon>Bacillati</taxon>
        <taxon>Bacillota</taxon>
        <taxon>Bacilli</taxon>
        <taxon>Bacillales</taxon>
        <taxon>Paenibacillaceae</taxon>
        <taxon>Paenibacillus</taxon>
    </lineage>
</organism>
<evidence type="ECO:0000313" key="4">
    <source>
        <dbReference type="Proteomes" id="UP001527202"/>
    </source>
</evidence>
<name>A0A410WXD3_9BACL</name>
<dbReference type="EMBL" id="CP026520">
    <property type="protein sequence ID" value="QAV18937.1"/>
    <property type="molecule type" value="Genomic_DNA"/>
</dbReference>
<dbReference type="OrthoDB" id="2376882at2"/>
<evidence type="ECO:0000313" key="3">
    <source>
        <dbReference type="Proteomes" id="UP000288943"/>
    </source>
</evidence>
<gene>
    <name evidence="1" type="ORF">M5X16_28970</name>
    <name evidence="2" type="ORF">PC41400_15125</name>
</gene>
<dbReference type="AlphaFoldDB" id="A0A410WXD3"/>
<dbReference type="InterPro" id="IPR014962">
    <property type="entry name" value="YolD"/>
</dbReference>
<keyword evidence="4" id="KW-1185">Reference proteome</keyword>
<sequence>MSIKLSGNGRWESSRMMLPQHKEAINQQIKEIGLKGKPELHEDELQIVMENISISFKRKTEICVTIYGEYEFQDLIGVVTSINPYRQNFKIELVDGFEFIDFAEVIKADLREES</sequence>
<dbReference type="EMBL" id="JAMDMJ010000055">
    <property type="protein sequence ID" value="MCY9599785.1"/>
    <property type="molecule type" value="Genomic_DNA"/>
</dbReference>
<evidence type="ECO:0000313" key="1">
    <source>
        <dbReference type="EMBL" id="MCY9599785.1"/>
    </source>
</evidence>
<dbReference type="GeneID" id="95376144"/>
<dbReference type="RefSeq" id="WP_042227527.1">
    <property type="nucleotide sequence ID" value="NZ_CP026520.1"/>
</dbReference>